<evidence type="ECO:0000256" key="1">
    <source>
        <dbReference type="SAM" id="MobiDB-lite"/>
    </source>
</evidence>
<dbReference type="EMBL" id="AP035786">
    <property type="protein sequence ID" value="BFO73728.1"/>
    <property type="molecule type" value="Genomic_DNA"/>
</dbReference>
<proteinExistence type="predicted"/>
<reference evidence="2" key="1">
    <citation type="submission" date="2024-07" db="EMBL/GenBank/DDBJ databases">
        <title>Complete genome sequence of Prevotella sp. YM-2024 GTC17254.</title>
        <authorList>
            <person name="Hayashi M."/>
            <person name="Muto Y."/>
            <person name="Tanaka K."/>
            <person name="Niwa H."/>
        </authorList>
    </citation>
    <scope>NUCLEOTIDE SEQUENCE</scope>
    <source>
        <strain evidence="2">GTC17254</strain>
    </source>
</reference>
<accession>A0AB33IVC0</accession>
<organism evidence="2">
    <name type="scientific">Prevotella sp. GTC17254</name>
    <dbReference type="NCBI Taxonomy" id="3236794"/>
    <lineage>
        <taxon>Bacteria</taxon>
        <taxon>Pseudomonadati</taxon>
        <taxon>Bacteroidota</taxon>
        <taxon>Bacteroidia</taxon>
        <taxon>Bacteroidales</taxon>
        <taxon>Prevotellaceae</taxon>
        <taxon>Prevotella</taxon>
    </lineage>
</organism>
<sequence length="52" mass="5828">MKKKVIYIAPTVEAVRMNIENPLMEWSDQQIDGNDTPDFGYEGEGDEGIPAD</sequence>
<feature type="region of interest" description="Disordered" evidence="1">
    <location>
        <begin position="26"/>
        <end position="52"/>
    </location>
</feature>
<evidence type="ECO:0000313" key="2">
    <source>
        <dbReference type="EMBL" id="BFO73728.1"/>
    </source>
</evidence>
<dbReference type="AlphaFoldDB" id="A0AB33IVC0"/>
<feature type="compositionally biased region" description="Acidic residues" evidence="1">
    <location>
        <begin position="41"/>
        <end position="52"/>
    </location>
</feature>
<name>A0AB33IVC0_9BACT</name>
<protein>
    <submittedName>
        <fullName evidence="2">Uncharacterized protein</fullName>
    </submittedName>
</protein>
<gene>
    <name evidence="2" type="ORF">GTC17254_13250</name>
</gene>